<organism evidence="2 3">
    <name type="scientific">Pseudoteredinibacter isoporae</name>
    <dbReference type="NCBI Taxonomy" id="570281"/>
    <lineage>
        <taxon>Bacteria</taxon>
        <taxon>Pseudomonadati</taxon>
        <taxon>Pseudomonadota</taxon>
        <taxon>Gammaproteobacteria</taxon>
        <taxon>Cellvibrionales</taxon>
        <taxon>Cellvibrionaceae</taxon>
        <taxon>Pseudoteredinibacter</taxon>
    </lineage>
</organism>
<evidence type="ECO:0000313" key="3">
    <source>
        <dbReference type="Proteomes" id="UP000528457"/>
    </source>
</evidence>
<dbReference type="RefSeq" id="WP_166848419.1">
    <property type="nucleotide sequence ID" value="NZ_JAAONY010000001.1"/>
</dbReference>
<feature type="domain" description="GST N-terminal" evidence="1">
    <location>
        <begin position="8"/>
        <end position="92"/>
    </location>
</feature>
<dbReference type="Pfam" id="PF13409">
    <property type="entry name" value="GST_N_2"/>
    <property type="match status" value="1"/>
</dbReference>
<dbReference type="EMBL" id="JACHHT010000001">
    <property type="protein sequence ID" value="MBB6521468.1"/>
    <property type="molecule type" value="Genomic_DNA"/>
</dbReference>
<keyword evidence="3" id="KW-1185">Reference proteome</keyword>
<dbReference type="InParanoid" id="A0A7X0JTK3"/>
<dbReference type="InterPro" id="IPR004045">
    <property type="entry name" value="Glutathione_S-Trfase_N"/>
</dbReference>
<comment type="caution">
    <text evidence="2">The sequence shown here is derived from an EMBL/GenBank/DDBJ whole genome shotgun (WGS) entry which is preliminary data.</text>
</comment>
<proteinExistence type="predicted"/>
<dbReference type="SUPFAM" id="SSF52833">
    <property type="entry name" value="Thioredoxin-like"/>
    <property type="match status" value="1"/>
</dbReference>
<protein>
    <submittedName>
        <fullName evidence="2">Glutaredoxin</fullName>
    </submittedName>
</protein>
<dbReference type="CDD" id="cd00570">
    <property type="entry name" value="GST_N_family"/>
    <property type="match status" value="1"/>
</dbReference>
<dbReference type="InterPro" id="IPR036249">
    <property type="entry name" value="Thioredoxin-like_sf"/>
</dbReference>
<gene>
    <name evidence="2" type="ORF">HNR48_001746</name>
</gene>
<evidence type="ECO:0000313" key="2">
    <source>
        <dbReference type="EMBL" id="MBB6521468.1"/>
    </source>
</evidence>
<sequence>MSRMTKANILTLYQQSLCPYCIKTRKAIKRLDLKITMKDVGFSGKVRQELIKGGGKSQVPCLRIEGKNQATQWLYESADIIRYLESLKSASA</sequence>
<dbReference type="Proteomes" id="UP000528457">
    <property type="component" value="Unassembled WGS sequence"/>
</dbReference>
<reference evidence="2 3" key="1">
    <citation type="submission" date="2020-08" db="EMBL/GenBank/DDBJ databases">
        <title>Genomic Encyclopedia of Type Strains, Phase IV (KMG-IV): sequencing the most valuable type-strain genomes for metagenomic binning, comparative biology and taxonomic classification.</title>
        <authorList>
            <person name="Goeker M."/>
        </authorList>
    </citation>
    <scope>NUCLEOTIDE SEQUENCE [LARGE SCALE GENOMIC DNA]</scope>
    <source>
        <strain evidence="2 3">DSM 22368</strain>
    </source>
</reference>
<accession>A0A7X0JTK3</accession>
<dbReference type="AlphaFoldDB" id="A0A7X0JTK3"/>
<dbReference type="InterPro" id="IPR011767">
    <property type="entry name" value="GLR_AS"/>
</dbReference>
<name>A0A7X0JTK3_9GAMM</name>
<evidence type="ECO:0000259" key="1">
    <source>
        <dbReference type="PROSITE" id="PS50404"/>
    </source>
</evidence>
<dbReference type="PROSITE" id="PS50404">
    <property type="entry name" value="GST_NTER"/>
    <property type="match status" value="1"/>
</dbReference>
<dbReference type="PROSITE" id="PS00195">
    <property type="entry name" value="GLUTAREDOXIN_1"/>
    <property type="match status" value="1"/>
</dbReference>
<dbReference type="Gene3D" id="3.40.30.10">
    <property type="entry name" value="Glutaredoxin"/>
    <property type="match status" value="1"/>
</dbReference>
<dbReference type="PROSITE" id="PS51354">
    <property type="entry name" value="GLUTAREDOXIN_2"/>
    <property type="match status" value="1"/>
</dbReference>